<evidence type="ECO:0000256" key="1">
    <source>
        <dbReference type="SAM" id="Phobius"/>
    </source>
</evidence>
<keyword evidence="1" id="KW-0472">Membrane</keyword>
<dbReference type="AlphaFoldDB" id="A0A0W8FVD7"/>
<accession>A0A0W8FVD7</accession>
<reference evidence="2" key="1">
    <citation type="journal article" date="2015" name="Proc. Natl. Acad. Sci. U.S.A.">
        <title>Networks of energetic and metabolic interactions define dynamics in microbial communities.</title>
        <authorList>
            <person name="Embree M."/>
            <person name="Liu J.K."/>
            <person name="Al-Bassam M.M."/>
            <person name="Zengler K."/>
        </authorList>
    </citation>
    <scope>NUCLEOTIDE SEQUENCE</scope>
</reference>
<organism evidence="2">
    <name type="scientific">hydrocarbon metagenome</name>
    <dbReference type="NCBI Taxonomy" id="938273"/>
    <lineage>
        <taxon>unclassified sequences</taxon>
        <taxon>metagenomes</taxon>
        <taxon>ecological metagenomes</taxon>
    </lineage>
</organism>
<evidence type="ECO:0008006" key="3">
    <source>
        <dbReference type="Google" id="ProtNLM"/>
    </source>
</evidence>
<gene>
    <name evidence="2" type="ORF">ASZ90_005319</name>
</gene>
<dbReference type="EMBL" id="LNQE01000807">
    <property type="protein sequence ID" value="KUG24871.1"/>
    <property type="molecule type" value="Genomic_DNA"/>
</dbReference>
<protein>
    <recommendedName>
        <fullName evidence="3">Membrane transporter protein</fullName>
    </recommendedName>
</protein>
<feature type="transmembrane region" description="Helical" evidence="1">
    <location>
        <begin position="57"/>
        <end position="74"/>
    </location>
</feature>
<feature type="transmembrane region" description="Helical" evidence="1">
    <location>
        <begin position="31"/>
        <end position="50"/>
    </location>
</feature>
<comment type="caution">
    <text evidence="2">The sequence shown here is derived from an EMBL/GenBank/DDBJ whole genome shotgun (WGS) entry which is preliminary data.</text>
</comment>
<keyword evidence="1" id="KW-0812">Transmembrane</keyword>
<sequence length="75" mass="8262">MITGFFIVASTLIVTSHAISGVTTVEVLHKAALAFPFLISGLFLGISVFPKISTRRYRKLILIFLAIMSIILILR</sequence>
<evidence type="ECO:0000313" key="2">
    <source>
        <dbReference type="EMBL" id="KUG24871.1"/>
    </source>
</evidence>
<proteinExistence type="predicted"/>
<keyword evidence="1" id="KW-1133">Transmembrane helix</keyword>
<name>A0A0W8FVD7_9ZZZZ</name>